<gene>
    <name evidence="8" type="ORF">NEISUBOT_03415</name>
</gene>
<accession>A0A9W5ITA7</accession>
<dbReference type="InterPro" id="IPR007452">
    <property type="entry name" value="TamB_C"/>
</dbReference>
<comment type="subcellular location">
    <subcellularLocation>
        <location evidence="1">Membrane</location>
        <topology evidence="1">Single-pass membrane protein</topology>
    </subcellularLocation>
</comment>
<feature type="region of interest" description="Disordered" evidence="5">
    <location>
        <begin position="1"/>
        <end position="20"/>
    </location>
</feature>
<keyword evidence="2 6" id="KW-0812">Transmembrane</keyword>
<feature type="transmembrane region" description="Helical" evidence="6">
    <location>
        <begin position="28"/>
        <end position="47"/>
    </location>
</feature>
<reference evidence="8 9" key="1">
    <citation type="submission" date="2010-01" db="EMBL/GenBank/DDBJ databases">
        <authorList>
            <person name="Weinstock G."/>
            <person name="Sodergren E."/>
            <person name="Clifton S."/>
            <person name="Fulton L."/>
            <person name="Fulton B."/>
            <person name="Courtney L."/>
            <person name="Fronick C."/>
            <person name="Harrison M."/>
            <person name="Strong C."/>
            <person name="Farmer C."/>
            <person name="Delahaunty K."/>
            <person name="Markovic C."/>
            <person name="Hall O."/>
            <person name="Minx P."/>
            <person name="Tomlinson C."/>
            <person name="Mitreva M."/>
            <person name="Nelson J."/>
            <person name="Hou S."/>
            <person name="Wollam A."/>
            <person name="Pepin K.H."/>
            <person name="Johnson M."/>
            <person name="Bhonagiri V."/>
            <person name="Nash W.E."/>
            <person name="Warren W."/>
            <person name="Chinwalla A."/>
            <person name="Mardis E.R."/>
            <person name="Wilson R.K."/>
        </authorList>
    </citation>
    <scope>NUCLEOTIDE SEQUENCE [LARGE SCALE GENOMIC DNA]</scope>
    <source>
        <strain evidence="8 9">NJ9703</strain>
    </source>
</reference>
<evidence type="ECO:0000313" key="9">
    <source>
        <dbReference type="Proteomes" id="UP000004621"/>
    </source>
</evidence>
<feature type="compositionally biased region" description="Polar residues" evidence="5">
    <location>
        <begin position="1"/>
        <end position="14"/>
    </location>
</feature>
<dbReference type="GO" id="GO:0005886">
    <property type="term" value="C:plasma membrane"/>
    <property type="evidence" value="ECO:0007669"/>
    <property type="project" value="InterPro"/>
</dbReference>
<comment type="caution">
    <text evidence="8">The sequence shown here is derived from an EMBL/GenBank/DDBJ whole genome shotgun (WGS) entry which is preliminary data.</text>
</comment>
<evidence type="ECO:0000256" key="3">
    <source>
        <dbReference type="ARBA" id="ARBA00022989"/>
    </source>
</evidence>
<evidence type="ECO:0000259" key="7">
    <source>
        <dbReference type="Pfam" id="PF04357"/>
    </source>
</evidence>
<evidence type="ECO:0000256" key="2">
    <source>
        <dbReference type="ARBA" id="ARBA00022692"/>
    </source>
</evidence>
<keyword evidence="3 6" id="KW-1133">Transmembrane helix</keyword>
<keyword evidence="4 6" id="KW-0472">Membrane</keyword>
<dbReference type="Pfam" id="PF04357">
    <property type="entry name" value="TamB"/>
    <property type="match status" value="1"/>
</dbReference>
<dbReference type="GO" id="GO:0009306">
    <property type="term" value="P:protein secretion"/>
    <property type="evidence" value="ECO:0007669"/>
    <property type="project" value="InterPro"/>
</dbReference>
<protein>
    <recommendedName>
        <fullName evidence="7">Translocation and assembly module TamB C-terminal domain-containing protein</fullName>
    </recommendedName>
</protein>
<evidence type="ECO:0000256" key="6">
    <source>
        <dbReference type="SAM" id="Phobius"/>
    </source>
</evidence>
<dbReference type="PANTHER" id="PTHR36985:SF1">
    <property type="entry name" value="TRANSLOCATION AND ASSEMBLY MODULE SUBUNIT TAMB"/>
    <property type="match status" value="1"/>
</dbReference>
<dbReference type="Proteomes" id="UP000004621">
    <property type="component" value="Unassembled WGS sequence"/>
</dbReference>
<proteinExistence type="predicted"/>
<dbReference type="RefSeq" id="WP_004519149.1">
    <property type="nucleotide sequence ID" value="NZ_ACEO02000001.1"/>
</dbReference>
<organism evidence="8 9">
    <name type="scientific">Neisseria subflava NJ9703</name>
    <dbReference type="NCBI Taxonomy" id="546268"/>
    <lineage>
        <taxon>Bacteria</taxon>
        <taxon>Pseudomonadati</taxon>
        <taxon>Pseudomonadota</taxon>
        <taxon>Betaproteobacteria</taxon>
        <taxon>Neisseriales</taxon>
        <taxon>Neisseriaceae</taxon>
        <taxon>Neisseria</taxon>
    </lineage>
</organism>
<dbReference type="EMBL" id="ACEO02000001">
    <property type="protein sequence ID" value="EFC53412.1"/>
    <property type="molecule type" value="Genomic_DNA"/>
</dbReference>
<dbReference type="PANTHER" id="PTHR36985">
    <property type="entry name" value="TRANSLOCATION AND ASSEMBLY MODULE SUBUNIT TAMB"/>
    <property type="match status" value="1"/>
</dbReference>
<evidence type="ECO:0000313" key="8">
    <source>
        <dbReference type="EMBL" id="EFC53412.1"/>
    </source>
</evidence>
<name>A0A9W5ITA7_NEISU</name>
<sequence length="1382" mass="148995">MTDTANTSTPSEQQPAPPKRKKRLLRGFVLSALGVLTVSAGTIGWLVGTESGLRFGLYKIPSWFGVKISSDTLKGTLIEGFEGDKWLIETEGADIKISNFRFDWKPSELFRPSLHITEVVAGDIAIVTKRTPPKEEEPSKGLPDSIDLPVTAYLDRLETGKISVGKRFDKQTVYLDHLHAAYHYDKKEHRLHIKTADTPWSSSTGAVVLGLNKPYVLNTAIYTKGQLEGETIHGTVRLWGSLQDVYTDLLLDSDNVHLSAKSTIHPFADSLNETVGEILIKGSNINPQAFLPSLPKARLNFDATTIPSFTDGVALEGSIDLENDQAGFADENHIPVKRILGEFIVDDKGTVKIEDIGVGLLKNGSIDVSGSIDTAQDQLKLALGINNTGADDFVRQNIAGRLNGSIDVKGETSSPVINWNLDSGFARTDGMLFFQTDKQLGQRTLKLDKVRLVPQNGGELNAKGSLELFKDRKLQLDIVSKAFNPARIDPQLPQGSVNGNINLTGILAQEKFAGKMQFAPSTLNGVPLSGKADVAYENKHLSRALTDLTLGSNIVKTNGSFGKKGDRLNLNITAPDLSRFGFGLGGLLNARGYISGSFSDGLKTLEADLNGEARNFKVADTVNIRTLDFKLKGSPDTNRPLSADIKGEHIAVSGGAAMIDNVNLLISGTGSHHHIRGNSSMAVDNKRYKLDLDATGGLNKDQTQWKGTVDTLDISGAFNLKLQNRLNLEAGSERVSLSSARWAAMGGSLNLQNFVWDKKAGITSKGSAQNLHITELHNFYTPPIEHNLVLGGDWDLAYSQNARGFLNISRQSGDIILPGKDPKNKQPLGLSALALRTRFQNGRIDSTLEGNTRFGKVDGTLGIAQQFGNNINNAPVSGKVNISVPDLGSLKSFMPATAQGIAGRLNATATIGGRLGSPTVNSNLDLQTNYGRADGTVNIGQGTSFDTAPLSGKLNLNVANLEVFRNFLPVGQTLKGRLNAAVNLAGRLNDPQLSGLINGDNLYYRHQTQGLILDNGVLRSRLQGQKWVIDSLKFHRGGTIELKGAVNLANANPDVDVDIVFDKYRTLSRPNRQLQLSGAAKVLYNPEKGVSLNGTLNTDYGRFGSQKSSMPTLDDDVVVLGETKKEATATTPINMNLVLNINDNVRFVGYGADVTIGGKLSITSRPGEAVQGVGTVRVVKGRYKAYGQDLDITKGSVSFVGPLTNPNLNIRAERRLSPVGAGVEVLGSLNNPRVTLVAKEAMSEKDKLSWLILNRASSGSDGDNATLSAAASALLAGQVNDRIGLVDDLGFTSKRSRNAQTGELNPAEQVLTVGKQLTNNLYAGYEYGISSAEQSVKLVYQLTRAIQAVARIGTRSSGGELKYTIRFDNWFGKDEPEPEEQH</sequence>
<evidence type="ECO:0000256" key="4">
    <source>
        <dbReference type="ARBA" id="ARBA00023136"/>
    </source>
</evidence>
<evidence type="ECO:0000256" key="1">
    <source>
        <dbReference type="ARBA" id="ARBA00004167"/>
    </source>
</evidence>
<evidence type="ECO:0000256" key="5">
    <source>
        <dbReference type="SAM" id="MobiDB-lite"/>
    </source>
</evidence>
<feature type="domain" description="Translocation and assembly module TamB C-terminal" evidence="7">
    <location>
        <begin position="1035"/>
        <end position="1367"/>
    </location>
</feature>